<dbReference type="CDD" id="cd08071">
    <property type="entry name" value="MPN_DUF2466"/>
    <property type="match status" value="1"/>
</dbReference>
<dbReference type="PANTHER" id="PTHR30471">
    <property type="entry name" value="DNA REPAIR PROTEIN RADC"/>
    <property type="match status" value="1"/>
</dbReference>
<dbReference type="SUPFAM" id="SSF102712">
    <property type="entry name" value="JAB1/MPN domain"/>
    <property type="match status" value="1"/>
</dbReference>
<gene>
    <name evidence="9" type="ORF">SAMN04488052_11230</name>
</gene>
<keyword evidence="4" id="KW-0378">Hydrolase</keyword>
<accession>A0A1H8VG55</accession>
<dbReference type="InterPro" id="IPR020891">
    <property type="entry name" value="UPF0758_CS"/>
</dbReference>
<reference evidence="9 10" key="1">
    <citation type="submission" date="2016-10" db="EMBL/GenBank/DDBJ databases">
        <authorList>
            <person name="de Groot N.N."/>
        </authorList>
    </citation>
    <scope>NUCLEOTIDE SEQUENCE [LARGE SCALE GENOMIC DNA]</scope>
    <source>
        <strain evidence="9 10">CGMCC 1.6291</strain>
    </source>
</reference>
<dbReference type="AlphaFoldDB" id="A0A1H8VG55"/>
<keyword evidence="10" id="KW-1185">Reference proteome</keyword>
<evidence type="ECO:0000256" key="5">
    <source>
        <dbReference type="ARBA" id="ARBA00022833"/>
    </source>
</evidence>
<organism evidence="9 10">
    <name type="scientific">Aquisalimonas asiatica</name>
    <dbReference type="NCBI Taxonomy" id="406100"/>
    <lineage>
        <taxon>Bacteria</taxon>
        <taxon>Pseudomonadati</taxon>
        <taxon>Pseudomonadota</taxon>
        <taxon>Gammaproteobacteria</taxon>
        <taxon>Chromatiales</taxon>
        <taxon>Ectothiorhodospiraceae</taxon>
        <taxon>Aquisalimonas</taxon>
    </lineage>
</organism>
<protein>
    <submittedName>
        <fullName evidence="9">DNA replication and repair protein RadC</fullName>
    </submittedName>
</protein>
<dbReference type="InterPro" id="IPR001405">
    <property type="entry name" value="UPF0758"/>
</dbReference>
<proteinExistence type="inferred from homology"/>
<dbReference type="GO" id="GO:0006508">
    <property type="term" value="P:proteolysis"/>
    <property type="evidence" value="ECO:0007669"/>
    <property type="project" value="UniProtKB-KW"/>
</dbReference>
<dbReference type="PROSITE" id="PS01302">
    <property type="entry name" value="UPF0758"/>
    <property type="match status" value="1"/>
</dbReference>
<dbReference type="Gene3D" id="3.40.140.10">
    <property type="entry name" value="Cytidine Deaminase, domain 2"/>
    <property type="match status" value="1"/>
</dbReference>
<keyword evidence="2" id="KW-0645">Protease</keyword>
<dbReference type="PANTHER" id="PTHR30471:SF3">
    <property type="entry name" value="UPF0758 PROTEIN YEES-RELATED"/>
    <property type="match status" value="1"/>
</dbReference>
<dbReference type="Pfam" id="PF04002">
    <property type="entry name" value="RadC"/>
    <property type="match status" value="1"/>
</dbReference>
<dbReference type="Proteomes" id="UP000199657">
    <property type="component" value="Unassembled WGS sequence"/>
</dbReference>
<dbReference type="STRING" id="406100.SAMN04488052_11230"/>
<dbReference type="InterPro" id="IPR037518">
    <property type="entry name" value="MPN"/>
</dbReference>
<evidence type="ECO:0000256" key="1">
    <source>
        <dbReference type="ARBA" id="ARBA00010243"/>
    </source>
</evidence>
<dbReference type="InterPro" id="IPR046778">
    <property type="entry name" value="UPF0758_N"/>
</dbReference>
<keyword evidence="6" id="KW-0482">Metalloprotease</keyword>
<dbReference type="SUPFAM" id="SSF47781">
    <property type="entry name" value="RuvA domain 2-like"/>
    <property type="match status" value="1"/>
</dbReference>
<dbReference type="GO" id="GO:0008237">
    <property type="term" value="F:metallopeptidase activity"/>
    <property type="evidence" value="ECO:0007669"/>
    <property type="project" value="UniProtKB-KW"/>
</dbReference>
<dbReference type="GO" id="GO:0046872">
    <property type="term" value="F:metal ion binding"/>
    <property type="evidence" value="ECO:0007669"/>
    <property type="project" value="UniProtKB-KW"/>
</dbReference>
<evidence type="ECO:0000256" key="7">
    <source>
        <dbReference type="RuleBase" id="RU003797"/>
    </source>
</evidence>
<evidence type="ECO:0000256" key="3">
    <source>
        <dbReference type="ARBA" id="ARBA00022723"/>
    </source>
</evidence>
<evidence type="ECO:0000259" key="8">
    <source>
        <dbReference type="PROSITE" id="PS50249"/>
    </source>
</evidence>
<keyword evidence="5" id="KW-0862">Zinc</keyword>
<sequence length="224" mass="24872">MAITDWPEAERPRERLLAHGADALSDAELLAIFLRTGSRGRSAVDLARDLLQRYNGLRGLLEADRASFCAGPGLGDAKYTQLQAVLAMARRYLAADLERGDALTTPQATRAFLQSRLRHRQREVFACLFLDNRHRVMHFEELFEGTIDAAAVYPREVVRRALAHNAAAVIAAHNHPSGVAEPSRADEQITRRLRDALGLVDIRLLDHFIVGDGEPVSFAERGLM</sequence>
<dbReference type="NCBIfam" id="TIGR00608">
    <property type="entry name" value="radc"/>
    <property type="match status" value="1"/>
</dbReference>
<dbReference type="FunFam" id="3.40.140.10:FF:000032">
    <property type="entry name" value="DNA repair protein RadC"/>
    <property type="match status" value="1"/>
</dbReference>
<dbReference type="InterPro" id="IPR025657">
    <property type="entry name" value="RadC_JAB"/>
</dbReference>
<evidence type="ECO:0000313" key="10">
    <source>
        <dbReference type="Proteomes" id="UP000199657"/>
    </source>
</evidence>
<evidence type="ECO:0000313" key="9">
    <source>
        <dbReference type="EMBL" id="SEP14187.1"/>
    </source>
</evidence>
<evidence type="ECO:0000256" key="4">
    <source>
        <dbReference type="ARBA" id="ARBA00022801"/>
    </source>
</evidence>
<feature type="domain" description="MPN" evidence="8">
    <location>
        <begin position="102"/>
        <end position="224"/>
    </location>
</feature>
<evidence type="ECO:0000256" key="2">
    <source>
        <dbReference type="ARBA" id="ARBA00022670"/>
    </source>
</evidence>
<name>A0A1H8VG55_9GAMM</name>
<dbReference type="NCBIfam" id="NF000642">
    <property type="entry name" value="PRK00024.1"/>
    <property type="match status" value="1"/>
</dbReference>
<dbReference type="PROSITE" id="PS50249">
    <property type="entry name" value="MPN"/>
    <property type="match status" value="1"/>
</dbReference>
<dbReference type="InterPro" id="IPR010994">
    <property type="entry name" value="RuvA_2-like"/>
</dbReference>
<dbReference type="Pfam" id="PF20582">
    <property type="entry name" value="UPF0758_N"/>
    <property type="match status" value="1"/>
</dbReference>
<dbReference type="RefSeq" id="WP_091646018.1">
    <property type="nucleotide sequence ID" value="NZ_FOEG01000012.1"/>
</dbReference>
<comment type="similarity">
    <text evidence="1 7">Belongs to the UPF0758 family.</text>
</comment>
<dbReference type="OrthoDB" id="9804482at2"/>
<evidence type="ECO:0000256" key="6">
    <source>
        <dbReference type="ARBA" id="ARBA00023049"/>
    </source>
</evidence>
<keyword evidence="3" id="KW-0479">Metal-binding</keyword>
<dbReference type="EMBL" id="FOEG01000012">
    <property type="protein sequence ID" value="SEP14187.1"/>
    <property type="molecule type" value="Genomic_DNA"/>
</dbReference>